<name>A0AB33J9K6_9BACT</name>
<evidence type="ECO:0008006" key="3">
    <source>
        <dbReference type="Google" id="ProtNLM"/>
    </source>
</evidence>
<gene>
    <name evidence="2" type="ORF">GTC17260_13130</name>
</gene>
<keyword evidence="1" id="KW-0051">Antiviral defense</keyword>
<evidence type="ECO:0000313" key="2">
    <source>
        <dbReference type="EMBL" id="BFO78678.1"/>
    </source>
</evidence>
<evidence type="ECO:0000256" key="1">
    <source>
        <dbReference type="ARBA" id="ARBA00023118"/>
    </source>
</evidence>
<dbReference type="GO" id="GO:0043571">
    <property type="term" value="P:maintenance of CRISPR repeat elements"/>
    <property type="evidence" value="ECO:0007669"/>
    <property type="project" value="InterPro"/>
</dbReference>
<protein>
    <recommendedName>
        <fullName evidence="3">CRISPR-associated protein Cas5</fullName>
    </recommendedName>
</protein>
<sequence length="237" mass="27061">MKSFQFIIEGNWGHFRKTETNNNPLSHDLITKTALIGMIGAVLGIERRSMKNKFPVLSDNLMYGVRLLSPVRKVSWGFTSKKGHAPTSGGSPKYFEFLKSPKFLVILALKDEMSSEDFDLFCSAVKEESAVYTPVLGWHNCPASLSFVSEGILDNEPQEGVFETYGFAVAEDVIPQDYIGDFRIGFDKIPTYQDDDFWNFPDRYCNIIYPDFPNSIKLKGKYYEYYSNGKTEKWCLV</sequence>
<dbReference type="EMBL" id="AP035788">
    <property type="protein sequence ID" value="BFO78678.1"/>
    <property type="molecule type" value="Genomic_DNA"/>
</dbReference>
<dbReference type="GO" id="GO:0051607">
    <property type="term" value="P:defense response to virus"/>
    <property type="evidence" value="ECO:0007669"/>
    <property type="project" value="UniProtKB-KW"/>
</dbReference>
<accession>A0AB33J9K6</accession>
<dbReference type="InterPro" id="IPR021124">
    <property type="entry name" value="CRISPR-assoc_prot_Cas5"/>
</dbReference>
<proteinExistence type="predicted"/>
<dbReference type="InterPro" id="IPR013422">
    <property type="entry name" value="CRISPR-assoc_prot_Cas5_N"/>
</dbReference>
<reference evidence="2" key="1">
    <citation type="submission" date="2024-07" db="EMBL/GenBank/DDBJ databases">
        <title>Complete genome sequence of Prevotella sp. YM-2024 GTC17260.</title>
        <authorList>
            <person name="Hayashi M."/>
            <person name="Muto Y."/>
            <person name="Tanaka K."/>
            <person name="Niwa H."/>
        </authorList>
    </citation>
    <scope>NUCLEOTIDE SEQUENCE</scope>
    <source>
        <strain evidence="2">GTC17260</strain>
    </source>
</reference>
<organism evidence="2">
    <name type="scientific">Prevotella sp. GTC17260</name>
    <dbReference type="NCBI Taxonomy" id="3236796"/>
    <lineage>
        <taxon>Bacteria</taxon>
        <taxon>Pseudomonadati</taxon>
        <taxon>Bacteroidota</taxon>
        <taxon>Bacteroidia</taxon>
        <taxon>Bacteroidales</taxon>
        <taxon>Prevotellaceae</taxon>
        <taxon>Prevotella</taxon>
    </lineage>
</organism>
<dbReference type="Gene3D" id="3.30.70.2660">
    <property type="match status" value="1"/>
</dbReference>
<dbReference type="AlphaFoldDB" id="A0AB33J9K6"/>
<dbReference type="NCBIfam" id="TIGR02593">
    <property type="entry name" value="CRISPR_cas5"/>
    <property type="match status" value="1"/>
</dbReference>
<dbReference type="Pfam" id="PF09704">
    <property type="entry name" value="Cas_Cas5d"/>
    <property type="match status" value="1"/>
</dbReference>